<dbReference type="InterPro" id="IPR036412">
    <property type="entry name" value="HAD-like_sf"/>
</dbReference>
<comment type="similarity">
    <text evidence="1">Belongs to the HAD-like hydrolase superfamily. S-2-haloalkanoic acid dehalogenase family.</text>
</comment>
<reference evidence="3 4" key="1">
    <citation type="submission" date="2018-05" db="EMBL/GenBank/DDBJ databases">
        <title>Genome sequencing and assembly of the regulated plant pathogen Lachnellula willkommii and related sister species for the development of diagnostic species identification markers.</title>
        <authorList>
            <person name="Giroux E."/>
            <person name="Bilodeau G."/>
        </authorList>
    </citation>
    <scope>NUCLEOTIDE SEQUENCE [LARGE SCALE GENOMIC DNA]</scope>
    <source>
        <strain evidence="3 4">CBS 160.35</strain>
    </source>
</reference>
<dbReference type="InterPro" id="IPR006328">
    <property type="entry name" value="2-HAD"/>
</dbReference>
<dbReference type="Gene3D" id="3.40.50.1000">
    <property type="entry name" value="HAD superfamily/HAD-like"/>
    <property type="match status" value="1"/>
</dbReference>
<dbReference type="GO" id="GO:0016791">
    <property type="term" value="F:phosphatase activity"/>
    <property type="evidence" value="ECO:0007669"/>
    <property type="project" value="UniProtKB-ARBA"/>
</dbReference>
<dbReference type="InterPro" id="IPR023214">
    <property type="entry name" value="HAD_sf"/>
</dbReference>
<evidence type="ECO:0000313" key="4">
    <source>
        <dbReference type="Proteomes" id="UP000443090"/>
    </source>
</evidence>
<evidence type="ECO:0000256" key="1">
    <source>
        <dbReference type="ARBA" id="ARBA00008106"/>
    </source>
</evidence>
<keyword evidence="2" id="KW-0378">Hydrolase</keyword>
<dbReference type="AlphaFoldDB" id="A0A8H8UKM3"/>
<gene>
    <name evidence="3" type="primary">HAD1</name>
    <name evidence="3" type="ORF">LOCC1_G000537</name>
</gene>
<dbReference type="EMBL" id="QGMI01000009">
    <property type="protein sequence ID" value="TVY49548.1"/>
    <property type="molecule type" value="Genomic_DNA"/>
</dbReference>
<dbReference type="Pfam" id="PF00702">
    <property type="entry name" value="Hydrolase"/>
    <property type="match status" value="1"/>
</dbReference>
<dbReference type="Gene3D" id="1.10.150.240">
    <property type="entry name" value="Putative phosphatase, domain 2"/>
    <property type="match status" value="1"/>
</dbReference>
<accession>A0A8H8UKM3</accession>
<sequence>MSASDILQNPPKALTFDVFGTVVSRAKLLKVPASTSSENMNKPSVLQAVIQFDKAIIDLLVLVDWRKTVTSTLIRSAAVKTSSSSRSANLSPEVRGRLSTLTDKDWAQFAQEWRNSYKKFTKGFVPGETEWQDIDTHHHLALIDLLKNWQLEGMYTENEVEELSLIWHYLDPWRDSSAGLHKLGTKFITSTLSNGNRSLLTDLNQHGNLGFRMLQSSGDFRTYKPHPSVYLGAAKAINVQPADVAMVAAHLNDLKAARGLGFKTIYVERKEEEDWTPDQEEYKDAKTWVDMWVTDEEDGFLEVAKRFGIE</sequence>
<dbReference type="OrthoDB" id="40579at2759"/>
<dbReference type="PANTHER" id="PTHR43316">
    <property type="entry name" value="HYDROLASE, HALOACID DELAHOGENASE-RELATED"/>
    <property type="match status" value="1"/>
</dbReference>
<keyword evidence="4" id="KW-1185">Reference proteome</keyword>
<evidence type="ECO:0000313" key="3">
    <source>
        <dbReference type="EMBL" id="TVY49548.1"/>
    </source>
</evidence>
<dbReference type="InterPro" id="IPR006439">
    <property type="entry name" value="HAD-SF_hydro_IA"/>
</dbReference>
<comment type="caution">
    <text evidence="3">The sequence shown here is derived from an EMBL/GenBank/DDBJ whole genome shotgun (WGS) entry which is preliminary data.</text>
</comment>
<protein>
    <submittedName>
        <fullName evidence="3">(S)-2-haloacid dehalogenase</fullName>
    </submittedName>
</protein>
<dbReference type="InterPro" id="IPR023198">
    <property type="entry name" value="PGP-like_dom2"/>
</dbReference>
<dbReference type="GO" id="GO:0019120">
    <property type="term" value="F:hydrolase activity, acting on acid halide bonds, in C-halide compounds"/>
    <property type="evidence" value="ECO:0007669"/>
    <property type="project" value="InterPro"/>
</dbReference>
<dbReference type="InterPro" id="IPR051540">
    <property type="entry name" value="S-2-haloacid_dehalogenase"/>
</dbReference>
<proteinExistence type="inferred from homology"/>
<dbReference type="NCBIfam" id="TIGR01493">
    <property type="entry name" value="HAD-SF-IA-v2"/>
    <property type="match status" value="1"/>
</dbReference>
<dbReference type="Proteomes" id="UP000443090">
    <property type="component" value="Unassembled WGS sequence"/>
</dbReference>
<organism evidence="3 4">
    <name type="scientific">Lachnellula occidentalis</name>
    <dbReference type="NCBI Taxonomy" id="215460"/>
    <lineage>
        <taxon>Eukaryota</taxon>
        <taxon>Fungi</taxon>
        <taxon>Dikarya</taxon>
        <taxon>Ascomycota</taxon>
        <taxon>Pezizomycotina</taxon>
        <taxon>Leotiomycetes</taxon>
        <taxon>Helotiales</taxon>
        <taxon>Lachnaceae</taxon>
        <taxon>Lachnellula</taxon>
    </lineage>
</organism>
<evidence type="ECO:0000256" key="2">
    <source>
        <dbReference type="ARBA" id="ARBA00022801"/>
    </source>
</evidence>
<dbReference type="SUPFAM" id="SSF56784">
    <property type="entry name" value="HAD-like"/>
    <property type="match status" value="1"/>
</dbReference>
<name>A0A8H8UKM3_9HELO</name>
<dbReference type="NCBIfam" id="TIGR01428">
    <property type="entry name" value="HAD_type_II"/>
    <property type="match status" value="1"/>
</dbReference>
<dbReference type="PANTHER" id="PTHR43316:SF3">
    <property type="entry name" value="HALOACID DEHALOGENASE, TYPE II (AFU_ORTHOLOGUE AFUA_2G07750)-RELATED"/>
    <property type="match status" value="1"/>
</dbReference>